<evidence type="ECO:0000256" key="3">
    <source>
        <dbReference type="ARBA" id="ARBA00022475"/>
    </source>
</evidence>
<feature type="transmembrane region" description="Helical" evidence="7">
    <location>
        <begin position="682"/>
        <end position="704"/>
    </location>
</feature>
<evidence type="ECO:0000256" key="6">
    <source>
        <dbReference type="ARBA" id="ARBA00023136"/>
    </source>
</evidence>
<dbReference type="GO" id="GO:0055085">
    <property type="term" value="P:transmembrane transport"/>
    <property type="evidence" value="ECO:0007669"/>
    <property type="project" value="InterPro"/>
</dbReference>
<evidence type="ECO:0000256" key="2">
    <source>
        <dbReference type="ARBA" id="ARBA00022448"/>
    </source>
</evidence>
<dbReference type="InterPro" id="IPR035906">
    <property type="entry name" value="MetI-like_sf"/>
</dbReference>
<comment type="subcellular location">
    <subcellularLocation>
        <location evidence="1 7">Cell membrane</location>
        <topology evidence="1 7">Multi-pass membrane protein</topology>
    </subcellularLocation>
</comment>
<organism evidence="9 10">
    <name type="scientific">Thermosipho japonicus</name>
    <dbReference type="NCBI Taxonomy" id="90323"/>
    <lineage>
        <taxon>Bacteria</taxon>
        <taxon>Thermotogati</taxon>
        <taxon>Thermotogota</taxon>
        <taxon>Thermotogae</taxon>
        <taxon>Thermotogales</taxon>
        <taxon>Fervidobacteriaceae</taxon>
        <taxon>Thermosipho</taxon>
    </lineage>
</organism>
<feature type="transmembrane region" description="Helical" evidence="7">
    <location>
        <begin position="642"/>
        <end position="662"/>
    </location>
</feature>
<evidence type="ECO:0000256" key="4">
    <source>
        <dbReference type="ARBA" id="ARBA00022692"/>
    </source>
</evidence>
<evidence type="ECO:0000259" key="8">
    <source>
        <dbReference type="PROSITE" id="PS50928"/>
    </source>
</evidence>
<evidence type="ECO:0000256" key="1">
    <source>
        <dbReference type="ARBA" id="ARBA00004651"/>
    </source>
</evidence>
<proteinExistence type="inferred from homology"/>
<reference evidence="9 10" key="1">
    <citation type="submission" date="2020-08" db="EMBL/GenBank/DDBJ databases">
        <title>Genomic Encyclopedia of Type Strains, Phase IV (KMG-IV): sequencing the most valuable type-strain genomes for metagenomic binning, comparative biology and taxonomic classification.</title>
        <authorList>
            <person name="Goeker M."/>
        </authorList>
    </citation>
    <scope>NUCLEOTIDE SEQUENCE [LARGE SCALE GENOMIC DNA]</scope>
    <source>
        <strain evidence="9 10">DSM 13481</strain>
    </source>
</reference>
<keyword evidence="4 7" id="KW-0812">Transmembrane</keyword>
<sequence length="718" mass="82953">MKKLIIYLLLSIGFVVMIMPFAWMIVTSFKLPSEVQQWPPKWFSKNFFSTRQVKVETKIGALRTLKGISLSEALSFTSSKDDNQNVLNISVEDDPFYRGKMIIDITGYDYIERASLDNFSKWIKYLKFPQQFSTESPEKFFEEVFLFYNSGSSPYFKRLNYISNLETKINNAISGIELVDKFVERRISDKSEQTRFKDFLNKAKESLITLREDILKYKAGKSLVLTNDEINRLYKLLVSINLVYDSKNELTNIYNAKVVNVISQEKDYIKFYLEVYKYFKQLQIKRVDKPIIAKVMTKNERIALLKENLKKLPESEILNSLITSEDFDNLPEKFSKKIDNYFLNEYKVETSFLNNLKSLVVTYKNLLIEEGIDYEQILKNGSFDNLLDISDKILSDSSSYRILKAKIGSISDELENYKNFLKNLILLTDQLDLVRKVYNNSMNSWRIIDAPEFVKAVRVRNGEVIEIELNGIAPIYLSDDNLSTINLSFTFGEIIKNIFQNYVDAWKAAPFGQYYINTVFVATATTVLEVILASMAAYAFSWMNFPGKNVLFGLFLATMMVPGEVLLVPNFITISKFGWIDTYYSLIIPWIVSVFAIFLMRQHFLSIPKELFDASKIDGCSHWRFLWQIVVPLSKPVIITGALLKFVGSWNSFLWVLIVTNSDKYRTLPVGLQNFSSDVGTLYNQLMAAATFSVLPVIILFLFTQKYFIKGIARTGLK</sequence>
<feature type="transmembrane region" description="Helical" evidence="7">
    <location>
        <begin position="7"/>
        <end position="26"/>
    </location>
</feature>
<keyword evidence="6 7" id="KW-0472">Membrane</keyword>
<feature type="transmembrane region" description="Helical" evidence="7">
    <location>
        <begin position="550"/>
        <end position="571"/>
    </location>
</feature>
<evidence type="ECO:0000313" key="9">
    <source>
        <dbReference type="EMBL" id="MBB6061605.1"/>
    </source>
</evidence>
<feature type="domain" description="ABC transmembrane type-1" evidence="8">
    <location>
        <begin position="515"/>
        <end position="704"/>
    </location>
</feature>
<protein>
    <submittedName>
        <fullName evidence="9">Multiple sugar transport system permease protein</fullName>
    </submittedName>
</protein>
<keyword evidence="9" id="KW-0762">Sugar transport</keyword>
<evidence type="ECO:0000313" key="10">
    <source>
        <dbReference type="Proteomes" id="UP000555828"/>
    </source>
</evidence>
<feature type="transmembrane region" description="Helical" evidence="7">
    <location>
        <begin position="514"/>
        <end position="538"/>
    </location>
</feature>
<dbReference type="CDD" id="cd06261">
    <property type="entry name" value="TM_PBP2"/>
    <property type="match status" value="1"/>
</dbReference>
<gene>
    <name evidence="9" type="ORF">HNP65_000027</name>
</gene>
<accession>A0A841GHZ2</accession>
<name>A0A841GHZ2_9BACT</name>
<dbReference type="PANTHER" id="PTHR43744">
    <property type="entry name" value="ABC TRANSPORTER PERMEASE PROTEIN MG189-RELATED-RELATED"/>
    <property type="match status" value="1"/>
</dbReference>
<comment type="caution">
    <text evidence="9">The sequence shown here is derived from an EMBL/GenBank/DDBJ whole genome shotgun (WGS) entry which is preliminary data.</text>
</comment>
<dbReference type="InterPro" id="IPR000515">
    <property type="entry name" value="MetI-like"/>
</dbReference>
<keyword evidence="3" id="KW-1003">Cell membrane</keyword>
<dbReference type="AlphaFoldDB" id="A0A841GHZ2"/>
<dbReference type="Pfam" id="PF00528">
    <property type="entry name" value="BPD_transp_1"/>
    <property type="match status" value="1"/>
</dbReference>
<feature type="transmembrane region" description="Helical" evidence="7">
    <location>
        <begin position="583"/>
        <end position="600"/>
    </location>
</feature>
<dbReference type="SUPFAM" id="SSF161098">
    <property type="entry name" value="MetI-like"/>
    <property type="match status" value="1"/>
</dbReference>
<dbReference type="Proteomes" id="UP000555828">
    <property type="component" value="Unassembled WGS sequence"/>
</dbReference>
<dbReference type="PROSITE" id="PS50928">
    <property type="entry name" value="ABC_TM1"/>
    <property type="match status" value="1"/>
</dbReference>
<keyword evidence="5 7" id="KW-1133">Transmembrane helix</keyword>
<dbReference type="EMBL" id="JACHEX010000001">
    <property type="protein sequence ID" value="MBB6061605.1"/>
    <property type="molecule type" value="Genomic_DNA"/>
</dbReference>
<evidence type="ECO:0000256" key="7">
    <source>
        <dbReference type="RuleBase" id="RU363032"/>
    </source>
</evidence>
<dbReference type="RefSeq" id="WP_184618386.1">
    <property type="nucleotide sequence ID" value="NZ_JACHEX010000001.1"/>
</dbReference>
<dbReference type="PANTHER" id="PTHR43744:SF12">
    <property type="entry name" value="ABC TRANSPORTER PERMEASE PROTEIN MG189-RELATED"/>
    <property type="match status" value="1"/>
</dbReference>
<dbReference type="Gene3D" id="1.10.3720.10">
    <property type="entry name" value="MetI-like"/>
    <property type="match status" value="1"/>
</dbReference>
<keyword evidence="10" id="KW-1185">Reference proteome</keyword>
<dbReference type="GO" id="GO:0005886">
    <property type="term" value="C:plasma membrane"/>
    <property type="evidence" value="ECO:0007669"/>
    <property type="project" value="UniProtKB-SubCell"/>
</dbReference>
<evidence type="ECO:0000256" key="5">
    <source>
        <dbReference type="ARBA" id="ARBA00022989"/>
    </source>
</evidence>
<keyword evidence="2 7" id="KW-0813">Transport</keyword>
<comment type="similarity">
    <text evidence="7">Belongs to the binding-protein-dependent transport system permease family.</text>
</comment>